<dbReference type="STRING" id="307972.A0A2G8L4P5"/>
<name>A0A2G8L4P5_STIJA</name>
<accession>A0A2G8L4P5</accession>
<dbReference type="PANTHER" id="PTHR11915">
    <property type="entry name" value="SPECTRIN/FILAMIN RELATED CYTOSKELETAL PROTEIN"/>
    <property type="match status" value="1"/>
</dbReference>
<gene>
    <name evidence="2" type="ORF">BSL78_07942</name>
</gene>
<dbReference type="Proteomes" id="UP000230750">
    <property type="component" value="Unassembled WGS sequence"/>
</dbReference>
<dbReference type="SMART" id="SM00150">
    <property type="entry name" value="SPEC"/>
    <property type="match status" value="2"/>
</dbReference>
<organism evidence="2 3">
    <name type="scientific">Stichopus japonicus</name>
    <name type="common">Sea cucumber</name>
    <dbReference type="NCBI Taxonomy" id="307972"/>
    <lineage>
        <taxon>Eukaryota</taxon>
        <taxon>Metazoa</taxon>
        <taxon>Echinodermata</taxon>
        <taxon>Eleutherozoa</taxon>
        <taxon>Echinozoa</taxon>
        <taxon>Holothuroidea</taxon>
        <taxon>Aspidochirotacea</taxon>
        <taxon>Aspidochirotida</taxon>
        <taxon>Stichopodidae</taxon>
        <taxon>Apostichopus</taxon>
    </lineage>
</organism>
<proteinExistence type="predicted"/>
<dbReference type="OrthoDB" id="18853at2759"/>
<dbReference type="CDD" id="cd00176">
    <property type="entry name" value="SPEC"/>
    <property type="match status" value="1"/>
</dbReference>
<dbReference type="InterPro" id="IPR018159">
    <property type="entry name" value="Spectrin/alpha-actinin"/>
</dbReference>
<evidence type="ECO:0000256" key="1">
    <source>
        <dbReference type="ARBA" id="ARBA00022737"/>
    </source>
</evidence>
<dbReference type="Gene3D" id="1.20.58.60">
    <property type="match status" value="3"/>
</dbReference>
<keyword evidence="3" id="KW-1185">Reference proteome</keyword>
<dbReference type="SUPFAM" id="SSF46966">
    <property type="entry name" value="Spectrin repeat"/>
    <property type="match status" value="3"/>
</dbReference>
<evidence type="ECO:0000313" key="3">
    <source>
        <dbReference type="Proteomes" id="UP000230750"/>
    </source>
</evidence>
<dbReference type="InterPro" id="IPR002017">
    <property type="entry name" value="Spectrin_repeat"/>
</dbReference>
<comment type="caution">
    <text evidence="2">The sequence shown here is derived from an EMBL/GenBank/DDBJ whole genome shotgun (WGS) entry which is preliminary data.</text>
</comment>
<protein>
    <submittedName>
        <fullName evidence="2">Putative spectrin beta chain</fullName>
    </submittedName>
</protein>
<evidence type="ECO:0000313" key="2">
    <source>
        <dbReference type="EMBL" id="PIK55212.1"/>
    </source>
</evidence>
<dbReference type="EMBL" id="MRZV01000223">
    <property type="protein sequence ID" value="PIK55212.1"/>
    <property type="molecule type" value="Genomic_DNA"/>
</dbReference>
<keyword evidence="1" id="KW-0677">Repeat</keyword>
<dbReference type="AlphaFoldDB" id="A0A2G8L4P5"/>
<dbReference type="Pfam" id="PF00435">
    <property type="entry name" value="Spectrin"/>
    <property type="match status" value="3"/>
</dbReference>
<sequence length="317" mass="37159">MISDYERLVTDLLAWIANNTKELSDHRFPNSLQEIKQEITNFKLFRTEQKPPKYKVWTEIEGIWFEIQSKVRDCRCKTYSPPEKKSIHDIERAWKGLEKEEYQREVAIREELMRQEKLHRLAENFERKALLRESWIADISTVLQESVIPNGDVKMLEASIKRHEAITADIMSRKGRFEALSQMAKELVCQNYENSSSISLRDKDISKKWQELMDLLAERQQSLEGFSDLMGLLREIDAVVSEMESMKITLQSSDYGKHLRAVEGLLERHGLIEVQVKSQGNQINQILQVAESYVQSKHRESKIINKRTARLTNLHQE</sequence>
<reference evidence="2 3" key="1">
    <citation type="journal article" date="2017" name="PLoS Biol.">
        <title>The sea cucumber genome provides insights into morphological evolution and visceral regeneration.</title>
        <authorList>
            <person name="Zhang X."/>
            <person name="Sun L."/>
            <person name="Yuan J."/>
            <person name="Sun Y."/>
            <person name="Gao Y."/>
            <person name="Zhang L."/>
            <person name="Li S."/>
            <person name="Dai H."/>
            <person name="Hamel J.F."/>
            <person name="Liu C."/>
            <person name="Yu Y."/>
            <person name="Liu S."/>
            <person name="Lin W."/>
            <person name="Guo K."/>
            <person name="Jin S."/>
            <person name="Xu P."/>
            <person name="Storey K.B."/>
            <person name="Huan P."/>
            <person name="Zhang T."/>
            <person name="Zhou Y."/>
            <person name="Zhang J."/>
            <person name="Lin C."/>
            <person name="Li X."/>
            <person name="Xing L."/>
            <person name="Huo D."/>
            <person name="Sun M."/>
            <person name="Wang L."/>
            <person name="Mercier A."/>
            <person name="Li F."/>
            <person name="Yang H."/>
            <person name="Xiang J."/>
        </authorList>
    </citation>
    <scope>NUCLEOTIDE SEQUENCE [LARGE SCALE GENOMIC DNA]</scope>
    <source>
        <strain evidence="2">Shaxun</strain>
        <tissue evidence="2">Muscle</tissue>
    </source>
</reference>